<dbReference type="PANTHER" id="PTHR33689:SF1">
    <property type="entry name" value="FAS-BINDING FACTOR 1"/>
    <property type="match status" value="1"/>
</dbReference>
<dbReference type="GO" id="GO:0036064">
    <property type="term" value="C:ciliary basal body"/>
    <property type="evidence" value="ECO:0007669"/>
    <property type="project" value="TreeGrafter"/>
</dbReference>
<keyword evidence="3" id="KW-1185">Reference proteome</keyword>
<dbReference type="GO" id="GO:0090162">
    <property type="term" value="P:establishment of epithelial cell polarity"/>
    <property type="evidence" value="ECO:0007669"/>
    <property type="project" value="InterPro"/>
</dbReference>
<accession>A0A7L1U0Q0</accession>
<reference evidence="2 3" key="1">
    <citation type="submission" date="2019-09" db="EMBL/GenBank/DDBJ databases">
        <title>Bird 10,000 Genomes (B10K) Project - Family phase.</title>
        <authorList>
            <person name="Zhang G."/>
        </authorList>
    </citation>
    <scope>NUCLEOTIDE SEQUENCE [LARGE SCALE GENOMIC DNA]</scope>
    <source>
        <strain evidence="2">B10K-DU-002-32</strain>
        <tissue evidence="2">Muscle</tissue>
    </source>
</reference>
<dbReference type="GO" id="GO:0060271">
    <property type="term" value="P:cilium assembly"/>
    <property type="evidence" value="ECO:0007669"/>
    <property type="project" value="InterPro"/>
</dbReference>
<comment type="caution">
    <text evidence="2">The sequence shown here is derived from an EMBL/GenBank/DDBJ whole genome shotgun (WGS) entry which is preliminary data.</text>
</comment>
<evidence type="ECO:0000313" key="2">
    <source>
        <dbReference type="EMBL" id="NXO67181.1"/>
    </source>
</evidence>
<feature type="non-terminal residue" evidence="2">
    <location>
        <position position="1"/>
    </location>
</feature>
<dbReference type="GO" id="GO:0097539">
    <property type="term" value="C:ciliary transition fiber"/>
    <property type="evidence" value="ECO:0007669"/>
    <property type="project" value="InterPro"/>
</dbReference>
<proteinExistence type="predicted"/>
<protein>
    <submittedName>
        <fullName evidence="2">FBF1 factor</fullName>
    </submittedName>
</protein>
<dbReference type="EMBL" id="VXBQ01007905">
    <property type="protein sequence ID" value="NXO67181.1"/>
    <property type="molecule type" value="Genomic_DNA"/>
</dbReference>
<organism evidence="2 3">
    <name type="scientific">Phainopepla nitens</name>
    <name type="common">Phainopepla</name>
    <dbReference type="NCBI Taxonomy" id="161653"/>
    <lineage>
        <taxon>Eukaryota</taxon>
        <taxon>Metazoa</taxon>
        <taxon>Chordata</taxon>
        <taxon>Craniata</taxon>
        <taxon>Vertebrata</taxon>
        <taxon>Euteleostomi</taxon>
        <taxon>Archelosauria</taxon>
        <taxon>Archosauria</taxon>
        <taxon>Dinosauria</taxon>
        <taxon>Saurischia</taxon>
        <taxon>Theropoda</taxon>
        <taxon>Coelurosauria</taxon>
        <taxon>Aves</taxon>
        <taxon>Neognathae</taxon>
        <taxon>Neoaves</taxon>
        <taxon>Telluraves</taxon>
        <taxon>Australaves</taxon>
        <taxon>Passeriformes</taxon>
        <taxon>Bombycillidae</taxon>
        <taxon>Phainopepla</taxon>
    </lineage>
</organism>
<dbReference type="InterPro" id="IPR033561">
    <property type="entry name" value="FBF1"/>
</dbReference>
<feature type="compositionally biased region" description="Basic and acidic residues" evidence="1">
    <location>
        <begin position="66"/>
        <end position="85"/>
    </location>
</feature>
<feature type="compositionally biased region" description="Basic and acidic residues" evidence="1">
    <location>
        <begin position="1"/>
        <end position="45"/>
    </location>
</feature>
<dbReference type="GO" id="GO:0005814">
    <property type="term" value="C:centriole"/>
    <property type="evidence" value="ECO:0007669"/>
    <property type="project" value="TreeGrafter"/>
</dbReference>
<feature type="region of interest" description="Disordered" evidence="1">
    <location>
        <begin position="1"/>
        <end position="96"/>
    </location>
</feature>
<evidence type="ECO:0000256" key="1">
    <source>
        <dbReference type="SAM" id="MobiDB-lite"/>
    </source>
</evidence>
<sequence>QRSAQQHRDGERALREARSLQAGQRERLQALREQREQLRQQEQRLHQANNKPSFHPRPGAAAPGAADRRSLSRQREQLQQLRDEMSPGAGTLPPAVPISELGEAAALRGCPRAGFLGILLLPPVGTLLGDSGDRLGSAALYGHLLLLKHRARMDHDFLESERLFLQSLKKGP</sequence>
<feature type="non-terminal residue" evidence="2">
    <location>
        <position position="172"/>
    </location>
</feature>
<evidence type="ECO:0000313" key="3">
    <source>
        <dbReference type="Proteomes" id="UP000579685"/>
    </source>
</evidence>
<name>A0A7L1U0Q0_PHANI</name>
<gene>
    <name evidence="2" type="primary">Fbf1</name>
    <name evidence="2" type="ORF">PHANIT_R14962</name>
</gene>
<dbReference type="PANTHER" id="PTHR33689">
    <property type="entry name" value="FAS-BINDING FACTOR 1"/>
    <property type="match status" value="1"/>
</dbReference>
<dbReference type="Proteomes" id="UP000579685">
    <property type="component" value="Unassembled WGS sequence"/>
</dbReference>
<dbReference type="AlphaFoldDB" id="A0A7L1U0Q0"/>